<keyword evidence="4" id="KW-1133">Transmembrane helix</keyword>
<organism evidence="6 7">
    <name type="scientific">Dissostichus eleginoides</name>
    <name type="common">Patagonian toothfish</name>
    <name type="synonym">Dissostichus amissus</name>
    <dbReference type="NCBI Taxonomy" id="100907"/>
    <lineage>
        <taxon>Eukaryota</taxon>
        <taxon>Metazoa</taxon>
        <taxon>Chordata</taxon>
        <taxon>Craniata</taxon>
        <taxon>Vertebrata</taxon>
        <taxon>Euteleostomi</taxon>
        <taxon>Actinopterygii</taxon>
        <taxon>Neopterygii</taxon>
        <taxon>Teleostei</taxon>
        <taxon>Neoteleostei</taxon>
        <taxon>Acanthomorphata</taxon>
        <taxon>Eupercaria</taxon>
        <taxon>Perciformes</taxon>
        <taxon>Notothenioidei</taxon>
        <taxon>Nototheniidae</taxon>
        <taxon>Dissostichus</taxon>
    </lineage>
</organism>
<dbReference type="PANTHER" id="PTHR48043:SF52">
    <property type="entry name" value="UDP GLUCURONOSYLTRANSFERASE 5 FAMILY POLYPEPTIDE B1-RELATED"/>
    <property type="match status" value="1"/>
</dbReference>
<evidence type="ECO:0000256" key="3">
    <source>
        <dbReference type="ARBA" id="ARBA00022679"/>
    </source>
</evidence>
<keyword evidence="4" id="KW-0812">Transmembrane</keyword>
<evidence type="ECO:0000256" key="5">
    <source>
        <dbReference type="SAM" id="SignalP"/>
    </source>
</evidence>
<evidence type="ECO:0000313" key="7">
    <source>
        <dbReference type="Proteomes" id="UP001228049"/>
    </source>
</evidence>
<accession>A0AAD9F7Q6</accession>
<evidence type="ECO:0000256" key="1">
    <source>
        <dbReference type="ARBA" id="ARBA00009995"/>
    </source>
</evidence>
<dbReference type="InterPro" id="IPR050271">
    <property type="entry name" value="UDP-glycosyltransferase"/>
</dbReference>
<dbReference type="Pfam" id="PF00201">
    <property type="entry name" value="UDPGT"/>
    <property type="match status" value="2"/>
</dbReference>
<keyword evidence="2" id="KW-0328">Glycosyltransferase</keyword>
<comment type="similarity">
    <text evidence="1">Belongs to the UDP-glycosyltransferase family.</text>
</comment>
<evidence type="ECO:0000313" key="6">
    <source>
        <dbReference type="EMBL" id="KAK1892162.1"/>
    </source>
</evidence>
<protein>
    <submittedName>
        <fullName evidence="6">UDP-glucuronosyltransferase 2B19</fullName>
    </submittedName>
</protein>
<dbReference type="GO" id="GO:0008194">
    <property type="term" value="F:UDP-glycosyltransferase activity"/>
    <property type="evidence" value="ECO:0007669"/>
    <property type="project" value="InterPro"/>
</dbReference>
<keyword evidence="7" id="KW-1185">Reference proteome</keyword>
<feature type="chain" id="PRO_5042294807" evidence="5">
    <location>
        <begin position="22"/>
        <end position="224"/>
    </location>
</feature>
<dbReference type="SUPFAM" id="SSF53756">
    <property type="entry name" value="UDP-Glycosyltransferase/glycogen phosphorylase"/>
    <property type="match status" value="2"/>
</dbReference>
<reference evidence="6" key="1">
    <citation type="submission" date="2023-04" db="EMBL/GenBank/DDBJ databases">
        <title>Chromosome-level genome of Chaenocephalus aceratus.</title>
        <authorList>
            <person name="Park H."/>
        </authorList>
    </citation>
    <scope>NUCLEOTIDE SEQUENCE</scope>
    <source>
        <strain evidence="6">DE</strain>
        <tissue evidence="6">Muscle</tissue>
    </source>
</reference>
<evidence type="ECO:0000256" key="2">
    <source>
        <dbReference type="ARBA" id="ARBA00022676"/>
    </source>
</evidence>
<gene>
    <name evidence="6" type="ORF">KUDE01_007239</name>
</gene>
<dbReference type="PANTHER" id="PTHR48043">
    <property type="entry name" value="EG:EG0003.4 PROTEIN-RELATED"/>
    <property type="match status" value="1"/>
</dbReference>
<dbReference type="Proteomes" id="UP001228049">
    <property type="component" value="Unassembled WGS sequence"/>
</dbReference>
<feature type="signal peptide" evidence="5">
    <location>
        <begin position="1"/>
        <end position="21"/>
    </location>
</feature>
<proteinExistence type="inferred from homology"/>
<dbReference type="AlphaFoldDB" id="A0AAD9F7Q6"/>
<name>A0AAD9F7Q6_DISEL</name>
<keyword evidence="4" id="KW-0472">Membrane</keyword>
<dbReference type="EMBL" id="JASDAP010000013">
    <property type="protein sequence ID" value="KAK1892162.1"/>
    <property type="molecule type" value="Genomic_DNA"/>
</dbReference>
<sequence>MYRPILTALAVLLCSSPLVNSGKILVVPVDGSHWINMKVLVEELHSRGHDITVIRPSDSWYIKTESPYYKSITINSAAGFDEEGFGIFVTKMLSMRREGASLSARLSLEYELVEQFYQLNKQMIAMEVLYDPTYREKMRVLSNLHRDQPMKPLDKAMFWIEFVMRNKGAAHLRTESYKMSKIQYHSIDVVAFLLAVVFLVFAVFIYAVKVLWQIFFSRNKVKKE</sequence>
<keyword evidence="3" id="KW-0808">Transferase</keyword>
<evidence type="ECO:0000256" key="4">
    <source>
        <dbReference type="SAM" id="Phobius"/>
    </source>
</evidence>
<feature type="transmembrane region" description="Helical" evidence="4">
    <location>
        <begin position="189"/>
        <end position="212"/>
    </location>
</feature>
<comment type="caution">
    <text evidence="6">The sequence shown here is derived from an EMBL/GenBank/DDBJ whole genome shotgun (WGS) entry which is preliminary data.</text>
</comment>
<dbReference type="InterPro" id="IPR002213">
    <property type="entry name" value="UDP_glucos_trans"/>
</dbReference>
<keyword evidence="5" id="KW-0732">Signal</keyword>